<dbReference type="Proteomes" id="UP000187209">
    <property type="component" value="Unassembled WGS sequence"/>
</dbReference>
<reference evidence="2 3" key="1">
    <citation type="submission" date="2016-11" db="EMBL/GenBank/DDBJ databases">
        <title>The macronuclear genome of Stentor coeruleus: a giant cell with tiny introns.</title>
        <authorList>
            <person name="Slabodnick M."/>
            <person name="Ruby J.G."/>
            <person name="Reiff S.B."/>
            <person name="Swart E.C."/>
            <person name="Gosai S."/>
            <person name="Prabakaran S."/>
            <person name="Witkowska E."/>
            <person name="Larue G.E."/>
            <person name="Fisher S."/>
            <person name="Freeman R.M."/>
            <person name="Gunawardena J."/>
            <person name="Chu W."/>
            <person name="Stover N.A."/>
            <person name="Gregory B.D."/>
            <person name="Nowacki M."/>
            <person name="Derisi J."/>
            <person name="Roy S.W."/>
            <person name="Marshall W.F."/>
            <person name="Sood P."/>
        </authorList>
    </citation>
    <scope>NUCLEOTIDE SEQUENCE [LARGE SCALE GENOMIC DNA]</scope>
    <source>
        <strain evidence="2">WM001</strain>
    </source>
</reference>
<gene>
    <name evidence="2" type="ORF">SteCoe_28513</name>
</gene>
<evidence type="ECO:0000256" key="1">
    <source>
        <dbReference type="SAM" id="Coils"/>
    </source>
</evidence>
<feature type="coiled-coil region" evidence="1">
    <location>
        <begin position="1126"/>
        <end position="1212"/>
    </location>
</feature>
<keyword evidence="1" id="KW-0175">Coiled coil</keyword>
<feature type="coiled-coil region" evidence="1">
    <location>
        <begin position="868"/>
        <end position="895"/>
    </location>
</feature>
<accession>A0A1R2B827</accession>
<evidence type="ECO:0000313" key="2">
    <source>
        <dbReference type="EMBL" id="OMJ72921.1"/>
    </source>
</evidence>
<organism evidence="2 3">
    <name type="scientific">Stentor coeruleus</name>
    <dbReference type="NCBI Taxonomy" id="5963"/>
    <lineage>
        <taxon>Eukaryota</taxon>
        <taxon>Sar</taxon>
        <taxon>Alveolata</taxon>
        <taxon>Ciliophora</taxon>
        <taxon>Postciliodesmatophora</taxon>
        <taxon>Heterotrichea</taxon>
        <taxon>Heterotrichida</taxon>
        <taxon>Stentoridae</taxon>
        <taxon>Stentor</taxon>
    </lineage>
</organism>
<comment type="caution">
    <text evidence="2">The sequence shown here is derived from an EMBL/GenBank/DDBJ whole genome shotgun (WGS) entry which is preliminary data.</text>
</comment>
<feature type="coiled-coil region" evidence="1">
    <location>
        <begin position="1031"/>
        <end position="1087"/>
    </location>
</feature>
<protein>
    <submittedName>
        <fullName evidence="2">Uncharacterized protein</fullName>
    </submittedName>
</protein>
<dbReference type="EMBL" id="MPUH01000862">
    <property type="protein sequence ID" value="OMJ72921.1"/>
    <property type="molecule type" value="Genomic_DNA"/>
</dbReference>
<feature type="coiled-coil region" evidence="1">
    <location>
        <begin position="549"/>
        <end position="576"/>
    </location>
</feature>
<proteinExistence type="predicted"/>
<keyword evidence="3" id="KW-1185">Reference proteome</keyword>
<evidence type="ECO:0000313" key="3">
    <source>
        <dbReference type="Proteomes" id="UP000187209"/>
    </source>
</evidence>
<dbReference type="OrthoDB" id="313130at2759"/>
<sequence>MSRRAFEKKSEMWDLLRQNETPPPVVHTERAGFLPNISRGSQERLEKRHTPKMLPKLDDIPSIEIRGRLRDLEIQMLDLRSSTERRVSNISDDFPKKINKEIKTIQERENFMWKENSQKQQQLFDNMRFLQETMKTSFEQVSLEVSNLHRKFEDLAIKQSMTCKDIEYISKMPRAIEAPVQQPDFTSVFINFNEAMSEERRKREIQQQDFNRQIQELHSLLRNTYMEHGQKLQEYREQAIITQHETKGHLLGIEMTKEERQRNEQEYMKNVFTNLQKRLEDEVLQRTLLEKDYKLWMDNKMSTFHTLIRKDEKDLADRESKILGMMQEGLSALHEIIIRVGESGSASVDKVQSSANENFRDLAQALSSIKDNLYRRLENMEFIMESKGINIGEQGGSIGQYMKNLTEKVDSYKIALEDEIMSSENRLRAIIYEIQQNEVKRAEEFKKWEKNIKEHFEEEMRQNKENIDKTTKEIEKKTIDSREKTVKKVEKVKKNLETSVEQLKNGINYDEQMIENKISIGFNKIDEKLAGEINKLNTVLDKTLADFHIQSATNLAAKLENILKLAQDSLKKEISEESQARKMDIQNLQGQIKSSNDGVYLKIKKDFAKEIEVLAGKNGEMHIEEGFFNEELEKIKAESSNSIEQLLAFINEAKENIKLWSESYVGKVIIETKEQIENCKQEFYRNIDIPNNEHKVSTPRREFLPLNDDSQENLYIEKNENYESSKDPELKIPKDPEMKTDKNLDINIAKNPEVQIENDSELKTPKNLEINLIENPEVQIAKDNEINISKNNEINIPENPEMHIIENSEINISKDNETQIDKDNDKLKLIEKKFEEILLITQDTINQNSESMKKSCTELISKELSEFSQSQENIIKSLEEKISTLESQIITCQSAPELIKTELLSIIETEKSSRKDTEKTQNQYNKDIELQISTYKDKIEIELCVEMLIQSVTQSNFQTKLHQQKLELEQTIKRWVESFEKDFEDISSSISKEICKLRNGLTDDFNTKIIVKTLVDSMIGTLEADLANLGIEESQKNIEVLYRNMQKLEEFININKDELEKLLIEAVEKTKQEIVKELCDLANKESEFYEENKEKICALERKFLEWEKAKDMNLEVDDVEVIKMDLSKKEDTLNKLILRQDKLSKQQIDFIKKKNEEDEDLKNKIKEIIDENTIFEQKLTQIDEIINQAKFIDEHVKDISELKEKIKILDEQILHISKPH</sequence>
<feature type="coiled-coil region" evidence="1">
    <location>
        <begin position="453"/>
        <end position="506"/>
    </location>
</feature>
<name>A0A1R2B827_9CILI</name>
<dbReference type="AlphaFoldDB" id="A0A1R2B827"/>